<dbReference type="InterPro" id="IPR029058">
    <property type="entry name" value="AB_hydrolase_fold"/>
</dbReference>
<accession>D2KLA3</accession>
<proteinExistence type="inferred from homology"/>
<dbReference type="EMBL" id="GU226860">
    <property type="protein sequence ID" value="ADA70030.1"/>
    <property type="molecule type" value="Genomic_DNA"/>
</dbReference>
<dbReference type="InterPro" id="IPR033140">
    <property type="entry name" value="Lipase_GDXG_put_SER_AS"/>
</dbReference>
<evidence type="ECO:0000259" key="4">
    <source>
        <dbReference type="Pfam" id="PF07859"/>
    </source>
</evidence>
<dbReference type="PROSITE" id="PS01174">
    <property type="entry name" value="LIPASE_GDXG_SER"/>
    <property type="match status" value="1"/>
</dbReference>
<comment type="similarity">
    <text evidence="1">Belongs to the 'GDXG' lipolytic enzyme family.</text>
</comment>
<feature type="active site" evidence="3">
    <location>
        <position position="144"/>
    </location>
</feature>
<dbReference type="Gene3D" id="3.40.50.1820">
    <property type="entry name" value="alpha/beta hydrolase"/>
    <property type="match status" value="1"/>
</dbReference>
<dbReference type="GO" id="GO:0004806">
    <property type="term" value="F:triacylglycerol lipase activity"/>
    <property type="evidence" value="ECO:0007669"/>
    <property type="project" value="TreeGrafter"/>
</dbReference>
<dbReference type="SUPFAM" id="SSF53474">
    <property type="entry name" value="alpha/beta-Hydrolases"/>
    <property type="match status" value="1"/>
</dbReference>
<dbReference type="InterPro" id="IPR013094">
    <property type="entry name" value="AB_hydrolase_3"/>
</dbReference>
<dbReference type="Pfam" id="PF07859">
    <property type="entry name" value="Abhydrolase_3"/>
    <property type="match status" value="1"/>
</dbReference>
<organism evidence="5">
    <name type="scientific">uncultured marine bacterium</name>
    <dbReference type="NCBI Taxonomy" id="56765"/>
    <lineage>
        <taxon>Bacteria</taxon>
        <taxon>environmental samples</taxon>
    </lineage>
</organism>
<keyword evidence="2" id="KW-0378">Hydrolase</keyword>
<sequence length="305" mass="32603">MVSQQLTEVIEELRAGPKFADMSVEEQRAAMDDIASQFELAEDVNCEPVDAGGVPAEWITAPGAATDRVIYYLHGGGYVFGSISSHRELISRLSRAAGARGLAIDYRLAPEHPFPAAIEDSTAGYRWLLSSGVDPSRIVIAGDSAGGGLTVATLLALRDAGDPMPAAAVCLSPWVDLEGLGESMTTKADADPMVERRGLLQSAEAYLDGADPRTPLAAPLYGDFKGLPPLLIQVGTAETLLDDSTRLAERAKSAGVAVVLEPWDDMIHVWQFFAATVPEAQQAIERIGEFSREHQAARSTEQVTR</sequence>
<dbReference type="PANTHER" id="PTHR48081:SF30">
    <property type="entry name" value="ACETYL-HYDROLASE LIPR-RELATED"/>
    <property type="match status" value="1"/>
</dbReference>
<dbReference type="PANTHER" id="PTHR48081">
    <property type="entry name" value="AB HYDROLASE SUPERFAMILY PROTEIN C4A8.06C"/>
    <property type="match status" value="1"/>
</dbReference>
<evidence type="ECO:0000313" key="5">
    <source>
        <dbReference type="EMBL" id="ADA70030.1"/>
    </source>
</evidence>
<name>D2KLA3_9BACT</name>
<dbReference type="AlphaFoldDB" id="D2KLA3"/>
<evidence type="ECO:0000256" key="2">
    <source>
        <dbReference type="ARBA" id="ARBA00022801"/>
    </source>
</evidence>
<evidence type="ECO:0000256" key="3">
    <source>
        <dbReference type="PROSITE-ProRule" id="PRU10038"/>
    </source>
</evidence>
<dbReference type="InterPro" id="IPR050300">
    <property type="entry name" value="GDXG_lipolytic_enzyme"/>
</dbReference>
<reference evidence="5" key="1">
    <citation type="submission" date="2009-11" db="EMBL/GenBank/DDBJ databases">
        <title>The screening of lipolytic genes from a metagenomic library constructed based on the South China Sea marine sediments.</title>
        <authorList>
            <person name="Fu C."/>
            <person name="Hu Y."/>
            <person name="Guo H."/>
            <person name="Xie F."/>
            <person name="Zhu B."/>
            <person name="Zhang L."/>
        </authorList>
    </citation>
    <scope>NUCLEOTIDE SEQUENCE</scope>
</reference>
<evidence type="ECO:0000256" key="1">
    <source>
        <dbReference type="ARBA" id="ARBA00010515"/>
    </source>
</evidence>
<feature type="domain" description="Alpha/beta hydrolase fold-3" evidence="4">
    <location>
        <begin position="71"/>
        <end position="271"/>
    </location>
</feature>
<gene>
    <name evidence="5" type="primary">est10</name>
</gene>
<protein>
    <submittedName>
        <fullName evidence="5">Est10</fullName>
    </submittedName>
</protein>